<dbReference type="GO" id="GO:0003676">
    <property type="term" value="F:nucleic acid binding"/>
    <property type="evidence" value="ECO:0007669"/>
    <property type="project" value="InterPro"/>
</dbReference>
<reference evidence="3 4" key="1">
    <citation type="submission" date="2018-08" db="EMBL/GenBank/DDBJ databases">
        <title>Genome analysis of the thermophilic bacterium of the candidate phylum Aminicenantes from deep subsurface aquifer revealed its physiology and ecological role.</title>
        <authorList>
            <person name="Kadnikov V.V."/>
            <person name="Mardanov A.V."/>
            <person name="Beletsky A.V."/>
            <person name="Karnachuk O.V."/>
            <person name="Ravin N.V."/>
        </authorList>
    </citation>
    <scope>NUCLEOTIDE SEQUENCE [LARGE SCALE GENOMIC DNA]</scope>
    <source>
        <strain evidence="3">BY38</strain>
    </source>
</reference>
<accession>A0A3E2BN40</accession>
<dbReference type="PANTHER" id="PTHR34039">
    <property type="entry name" value="UPF0102 PROTEIN YRAN"/>
    <property type="match status" value="1"/>
</dbReference>
<organism evidence="3 4">
    <name type="scientific">Candidatus Saccharicenans subterraneus</name>
    <dbReference type="NCBI Taxonomy" id="2508984"/>
    <lineage>
        <taxon>Bacteria</taxon>
        <taxon>Candidatus Aminicenantota</taxon>
        <taxon>Candidatus Aminicenantia</taxon>
        <taxon>Candidatus Aminicenantales</taxon>
        <taxon>Candidatus Saccharicenantaceae</taxon>
        <taxon>Candidatus Saccharicenans</taxon>
    </lineage>
</organism>
<evidence type="ECO:0000256" key="1">
    <source>
        <dbReference type="ARBA" id="ARBA00006738"/>
    </source>
</evidence>
<dbReference type="InterPro" id="IPR011856">
    <property type="entry name" value="tRNA_endonuc-like_dom_sf"/>
</dbReference>
<keyword evidence="3" id="KW-0255">Endonuclease</keyword>
<comment type="caution">
    <text evidence="3">The sequence shown here is derived from an EMBL/GenBank/DDBJ whole genome shotgun (WGS) entry which is preliminary data.</text>
</comment>
<proteinExistence type="inferred from homology"/>
<dbReference type="CDD" id="cd20736">
    <property type="entry name" value="PoNe_Nuclease"/>
    <property type="match status" value="1"/>
</dbReference>
<dbReference type="InterPro" id="IPR011335">
    <property type="entry name" value="Restrct_endonuc-II-like"/>
</dbReference>
<dbReference type="SUPFAM" id="SSF52980">
    <property type="entry name" value="Restriction endonuclease-like"/>
    <property type="match status" value="1"/>
</dbReference>
<dbReference type="AlphaFoldDB" id="A0A3E2BN40"/>
<dbReference type="Proteomes" id="UP000257323">
    <property type="component" value="Unassembled WGS sequence"/>
</dbReference>
<evidence type="ECO:0000313" key="3">
    <source>
        <dbReference type="EMBL" id="RFT16141.1"/>
    </source>
</evidence>
<dbReference type="NCBIfam" id="NF009154">
    <property type="entry name" value="PRK12497.3-3"/>
    <property type="match status" value="1"/>
</dbReference>
<dbReference type="InterPro" id="IPR003509">
    <property type="entry name" value="UPF0102_YraN-like"/>
</dbReference>
<gene>
    <name evidence="3" type="ORF">OP8BY_2147</name>
</gene>
<protein>
    <recommendedName>
        <fullName evidence="2">UPF0102 protein OP8BY_2147</fullName>
    </recommendedName>
</protein>
<name>A0A3E2BN40_9BACT</name>
<dbReference type="Gene3D" id="3.40.1350.10">
    <property type="match status" value="1"/>
</dbReference>
<dbReference type="PANTHER" id="PTHR34039:SF1">
    <property type="entry name" value="UPF0102 PROTEIN YRAN"/>
    <property type="match status" value="1"/>
</dbReference>
<dbReference type="NCBIfam" id="NF009150">
    <property type="entry name" value="PRK12497.1-3"/>
    <property type="match status" value="1"/>
</dbReference>
<dbReference type="EMBL" id="QUAH01000005">
    <property type="protein sequence ID" value="RFT16141.1"/>
    <property type="molecule type" value="Genomic_DNA"/>
</dbReference>
<evidence type="ECO:0000256" key="2">
    <source>
        <dbReference type="HAMAP-Rule" id="MF_00048"/>
    </source>
</evidence>
<dbReference type="NCBIfam" id="TIGR00252">
    <property type="entry name" value="YraN family protein"/>
    <property type="match status" value="1"/>
</dbReference>
<keyword evidence="3" id="KW-0540">Nuclease</keyword>
<comment type="similarity">
    <text evidence="1 2">Belongs to the UPF0102 family.</text>
</comment>
<keyword evidence="3" id="KW-0378">Hydrolase</keyword>
<evidence type="ECO:0000313" key="4">
    <source>
        <dbReference type="Proteomes" id="UP000257323"/>
    </source>
</evidence>
<dbReference type="Pfam" id="PF02021">
    <property type="entry name" value="UPF0102"/>
    <property type="match status" value="1"/>
</dbReference>
<dbReference type="HAMAP" id="MF_00048">
    <property type="entry name" value="UPF0102"/>
    <property type="match status" value="1"/>
</dbReference>
<dbReference type="GO" id="GO:0004519">
    <property type="term" value="F:endonuclease activity"/>
    <property type="evidence" value="ECO:0007669"/>
    <property type="project" value="UniProtKB-KW"/>
</dbReference>
<sequence>MEKDKVGSLPFGRWGEDIAAEYLEKKGFRILDRHFQFHHTEIDLVAHDGQYLVFIEVKTRSSGDFGCPEEAITERKKAHLRRAAEGYLYLNQLNNIDCRFDVISILFSDGQPPAIEHLVNAFE</sequence>